<sequence length="309" mass="35151">MLTLRTFFNHQRPIMSKVCIVTLLVFSSMSVWAQQYSMSLGVFTGTSVSFTNDEGINKDPRYKGRYELKFAPIGVNFGMDYERFGFMISPGLINVGQNFYVVNTVGGQDGLRKINVKYLNIPATIKVHMLNLSFFKFSAVASISAAYLLDGKDVVSHNATKLTFSPDVYPILPPDYEVQYDGVKVPAVDNYVINSKQDYRPMQVFVAAGFRSDWDVSDHWRVSFDFRVNYGLFDPRSDAYIAKLNSNSTLYDLPGSRRDMFAQLTFGISRYLDFEKGDVERAKNLKGNHKLYKPKKYPGQKIRSSRPKG</sequence>
<evidence type="ECO:0000259" key="2">
    <source>
        <dbReference type="Pfam" id="PF13568"/>
    </source>
</evidence>
<dbReference type="AlphaFoldDB" id="A0A385ST34"/>
<dbReference type="KEGG" id="chk:D4L85_27280"/>
<keyword evidence="4" id="KW-1185">Reference proteome</keyword>
<evidence type="ECO:0000313" key="3">
    <source>
        <dbReference type="EMBL" id="AYB34054.1"/>
    </source>
</evidence>
<evidence type="ECO:0000313" key="4">
    <source>
        <dbReference type="Proteomes" id="UP000266183"/>
    </source>
</evidence>
<proteinExistence type="predicted"/>
<dbReference type="Proteomes" id="UP000266183">
    <property type="component" value="Chromosome"/>
</dbReference>
<gene>
    <name evidence="3" type="ORF">D4L85_27280</name>
</gene>
<name>A0A385ST34_9BACT</name>
<evidence type="ECO:0000256" key="1">
    <source>
        <dbReference type="SAM" id="MobiDB-lite"/>
    </source>
</evidence>
<dbReference type="Pfam" id="PF13568">
    <property type="entry name" value="OMP_b-brl_2"/>
    <property type="match status" value="1"/>
</dbReference>
<organism evidence="3 4">
    <name type="scientific">Chryseolinea soli</name>
    <dbReference type="NCBI Taxonomy" id="2321403"/>
    <lineage>
        <taxon>Bacteria</taxon>
        <taxon>Pseudomonadati</taxon>
        <taxon>Bacteroidota</taxon>
        <taxon>Cytophagia</taxon>
        <taxon>Cytophagales</taxon>
        <taxon>Fulvivirgaceae</taxon>
        <taxon>Chryseolinea</taxon>
    </lineage>
</organism>
<accession>A0A385ST34</accession>
<feature type="domain" description="Outer membrane protein beta-barrel" evidence="2">
    <location>
        <begin position="32"/>
        <end position="234"/>
    </location>
</feature>
<feature type="region of interest" description="Disordered" evidence="1">
    <location>
        <begin position="290"/>
        <end position="309"/>
    </location>
</feature>
<dbReference type="EMBL" id="CP032382">
    <property type="protein sequence ID" value="AYB34054.1"/>
    <property type="molecule type" value="Genomic_DNA"/>
</dbReference>
<dbReference type="InterPro" id="IPR025665">
    <property type="entry name" value="Beta-barrel_OMP_2"/>
</dbReference>
<reference evidence="4" key="1">
    <citation type="submission" date="2018-09" db="EMBL/GenBank/DDBJ databases">
        <title>Chryseolinea sp. KIS68-18 isolated from soil.</title>
        <authorList>
            <person name="Weon H.-Y."/>
            <person name="Kwon S.-W."/>
            <person name="Lee S.A."/>
        </authorList>
    </citation>
    <scope>NUCLEOTIDE SEQUENCE [LARGE SCALE GENOMIC DNA]</scope>
    <source>
        <strain evidence="4">KIS68-18</strain>
    </source>
</reference>
<protein>
    <recommendedName>
        <fullName evidence="2">Outer membrane protein beta-barrel domain-containing protein</fullName>
    </recommendedName>
</protein>